<dbReference type="Gene3D" id="2.40.128.110">
    <property type="entry name" value="Lipid/polyisoprenoid-binding, YceI-like"/>
    <property type="match status" value="1"/>
</dbReference>
<dbReference type="EMBL" id="AQHR01000096">
    <property type="protein sequence ID" value="EON75775.1"/>
    <property type="molecule type" value="Genomic_DNA"/>
</dbReference>
<dbReference type="PANTHER" id="PTHR34406">
    <property type="entry name" value="PROTEIN YCEI"/>
    <property type="match status" value="1"/>
</dbReference>
<proteinExistence type="predicted"/>
<name>R7ZNU0_9BACT</name>
<evidence type="ECO:0000259" key="2">
    <source>
        <dbReference type="SMART" id="SM00867"/>
    </source>
</evidence>
<organism evidence="3 4">
    <name type="scientific">Lunatimonas lonarensis</name>
    <dbReference type="NCBI Taxonomy" id="1232681"/>
    <lineage>
        <taxon>Bacteria</taxon>
        <taxon>Pseudomonadati</taxon>
        <taxon>Bacteroidota</taxon>
        <taxon>Cytophagia</taxon>
        <taxon>Cytophagales</taxon>
        <taxon>Cyclobacteriaceae</taxon>
    </lineage>
</organism>
<dbReference type="SUPFAM" id="SSF101874">
    <property type="entry name" value="YceI-like"/>
    <property type="match status" value="1"/>
</dbReference>
<dbReference type="SMART" id="SM00867">
    <property type="entry name" value="YceI"/>
    <property type="match status" value="1"/>
</dbReference>
<dbReference type="PATRIC" id="fig|1288963.3.peg.3660"/>
<evidence type="ECO:0000256" key="1">
    <source>
        <dbReference type="SAM" id="SignalP"/>
    </source>
</evidence>
<keyword evidence="4" id="KW-1185">Reference proteome</keyword>
<protein>
    <submittedName>
        <fullName evidence="3">YCE I like family protein</fullName>
    </submittedName>
</protein>
<comment type="caution">
    <text evidence="3">The sequence shown here is derived from an EMBL/GenBank/DDBJ whole genome shotgun (WGS) entry which is preliminary data.</text>
</comment>
<feature type="signal peptide" evidence="1">
    <location>
        <begin position="1"/>
        <end position="19"/>
    </location>
</feature>
<sequence length="239" mass="25710">MKLFKISTYLFALSIVAFACGKGGDTVETREAAEVAAGSGVTLSLDTDASKVNWRGYKPSGQHFGIIPVVAGDLKVDGNAITAGNFTFDITKLEIHDLEAGSENYGKLWGHLQSDDFFDAQNFPQATFEITSIEPFSAGSIEDSEEFETENTPKSATEIAPSNPTHWVSGNLTMRGTTKNIKFPASIAVNDGGVSAKAGFNIDRTEWGLSYGNEANAVDKAKDQFIYNTVSVDFEINAN</sequence>
<feature type="domain" description="Lipid/polyisoprenoid-binding YceI-like" evidence="2">
    <location>
        <begin position="42"/>
        <end position="239"/>
    </location>
</feature>
<dbReference type="OrthoDB" id="951410at2"/>
<accession>R7ZNU0</accession>
<dbReference type="PANTHER" id="PTHR34406:SF1">
    <property type="entry name" value="PROTEIN YCEI"/>
    <property type="match status" value="1"/>
</dbReference>
<evidence type="ECO:0000313" key="3">
    <source>
        <dbReference type="EMBL" id="EON75775.1"/>
    </source>
</evidence>
<dbReference type="PROSITE" id="PS51257">
    <property type="entry name" value="PROKAR_LIPOPROTEIN"/>
    <property type="match status" value="1"/>
</dbReference>
<dbReference type="InterPro" id="IPR007372">
    <property type="entry name" value="Lipid/polyisoprenoid-bd_YceI"/>
</dbReference>
<evidence type="ECO:0000313" key="4">
    <source>
        <dbReference type="Proteomes" id="UP000013909"/>
    </source>
</evidence>
<dbReference type="Proteomes" id="UP000013909">
    <property type="component" value="Unassembled WGS sequence"/>
</dbReference>
<dbReference type="AlphaFoldDB" id="R7ZNU0"/>
<gene>
    <name evidence="3" type="ORF">ADIS_3666</name>
</gene>
<dbReference type="InterPro" id="IPR036761">
    <property type="entry name" value="TTHA0802/YceI-like_sf"/>
</dbReference>
<dbReference type="Pfam" id="PF04264">
    <property type="entry name" value="YceI"/>
    <property type="match status" value="1"/>
</dbReference>
<dbReference type="STRING" id="1232681.ADIS_3666"/>
<keyword evidence="1" id="KW-0732">Signal</keyword>
<reference evidence="3 4" key="1">
    <citation type="submission" date="2013-02" db="EMBL/GenBank/DDBJ databases">
        <title>A novel strain isolated from Lonar lake, Maharashtra, India.</title>
        <authorList>
            <person name="Singh A."/>
        </authorList>
    </citation>
    <scope>NUCLEOTIDE SEQUENCE [LARGE SCALE GENOMIC DNA]</scope>
    <source>
        <strain evidence="3 4">AK24</strain>
    </source>
</reference>
<dbReference type="RefSeq" id="WP_010855797.1">
    <property type="nucleotide sequence ID" value="NZ_AQHR01000096.1"/>
</dbReference>
<feature type="chain" id="PRO_5004451000" evidence="1">
    <location>
        <begin position="20"/>
        <end position="239"/>
    </location>
</feature>